<dbReference type="InterPro" id="IPR019619">
    <property type="entry name" value="DUF2490"/>
</dbReference>
<organism evidence="2 3">
    <name type="scientific">Tenacibaculum polynesiense</name>
    <dbReference type="NCBI Taxonomy" id="3137857"/>
    <lineage>
        <taxon>Bacteria</taxon>
        <taxon>Pseudomonadati</taxon>
        <taxon>Bacteroidota</taxon>
        <taxon>Flavobacteriia</taxon>
        <taxon>Flavobacteriales</taxon>
        <taxon>Flavobacteriaceae</taxon>
        <taxon>Tenacibaculum</taxon>
    </lineage>
</organism>
<evidence type="ECO:0000313" key="3">
    <source>
        <dbReference type="Proteomes" id="UP001497527"/>
    </source>
</evidence>
<dbReference type="Pfam" id="PF10677">
    <property type="entry name" value="DUF2490"/>
    <property type="match status" value="1"/>
</dbReference>
<evidence type="ECO:0000256" key="1">
    <source>
        <dbReference type="SAM" id="SignalP"/>
    </source>
</evidence>
<feature type="signal peptide" evidence="1">
    <location>
        <begin position="1"/>
        <end position="19"/>
    </location>
</feature>
<dbReference type="RefSeq" id="WP_348714231.1">
    <property type="nucleotide sequence ID" value="NZ_CAXJIO010000018.1"/>
</dbReference>
<reference evidence="2 3" key="1">
    <citation type="submission" date="2024-05" db="EMBL/GenBank/DDBJ databases">
        <authorList>
            <person name="Duchaud E."/>
        </authorList>
    </citation>
    <scope>NUCLEOTIDE SEQUENCE [LARGE SCALE GENOMIC DNA]</scope>
    <source>
        <strain evidence="2">Ena-SAMPLE-TAB-13-05-2024-13:56:06:370-140308</strain>
    </source>
</reference>
<keyword evidence="1" id="KW-0732">Signal</keyword>
<evidence type="ECO:0000313" key="2">
    <source>
        <dbReference type="EMBL" id="CAL2104646.1"/>
    </source>
</evidence>
<comment type="caution">
    <text evidence="2">The sequence shown here is derived from an EMBL/GenBank/DDBJ whole genome shotgun (WGS) entry which is preliminary data.</text>
</comment>
<keyword evidence="3" id="KW-1185">Reference proteome</keyword>
<feature type="chain" id="PRO_5045470313" description="DUF2490 domain-containing protein" evidence="1">
    <location>
        <begin position="20"/>
        <end position="219"/>
    </location>
</feature>
<evidence type="ECO:0008006" key="4">
    <source>
        <dbReference type="Google" id="ProtNLM"/>
    </source>
</evidence>
<dbReference type="Proteomes" id="UP001497527">
    <property type="component" value="Unassembled WGS sequence"/>
</dbReference>
<gene>
    <name evidence="2" type="ORF">T190423A01A_90071</name>
</gene>
<dbReference type="EMBL" id="CAXJIO010000018">
    <property type="protein sequence ID" value="CAL2104646.1"/>
    <property type="molecule type" value="Genomic_DNA"/>
</dbReference>
<protein>
    <recommendedName>
        <fullName evidence="4">DUF2490 domain-containing protein</fullName>
    </recommendedName>
</protein>
<sequence>MVKKLLFVLFLGGSFVSFAQSNFTGGWLPKVNMSKKLSDKTKWVNSIEAREVLYTDAFEFTHNLVDVSTILSMKTDLNQSVNVGYILRFKEGETIHRLLQHFNIVQNFDGFKLAHRLGMEQFFQKNVRPQYRTRYRATLQKALSGEKVDVKEWYIKIANEYLYQFNQEDFELRVSPYLGYQLSKKDKLEFGLDYRLGKLLDSPQKHSLWFRTTWYISID</sequence>
<accession>A0ABP1F4W4</accession>
<name>A0ABP1F4W4_9FLAO</name>
<proteinExistence type="predicted"/>